<dbReference type="Proteomes" id="UP000297280">
    <property type="component" value="Unassembled WGS sequence"/>
</dbReference>
<evidence type="ECO:0000313" key="2">
    <source>
        <dbReference type="Proteomes" id="UP000297280"/>
    </source>
</evidence>
<protein>
    <submittedName>
        <fullName evidence="1">Uncharacterized protein</fullName>
    </submittedName>
</protein>
<dbReference type="AlphaFoldDB" id="A0A4Z1KI55"/>
<sequence>MNTAVSDFYSLCRQMGHHPPAFIKLSNQPKNRVTLVVTVFGQQIVSSRSESSYKAAKIALAREATHYIRGDQTTWPQMVFDAPSALAKSTYKGNAVFGKNGLNISNPSAMQHQAANLAPVTHNALSADDQLYLEKHFRRNIISKMGSGTGAQVTAAADLIADFVLKLPERQTTEWHEAMRILTERPVQRLNEGSG</sequence>
<keyword evidence="2" id="KW-1185">Reference proteome</keyword>
<gene>
    <name evidence="1" type="ORF">BPOR_0421g00080</name>
</gene>
<comment type="caution">
    <text evidence="1">The sequence shown here is derived from an EMBL/GenBank/DDBJ whole genome shotgun (WGS) entry which is preliminary data.</text>
</comment>
<name>A0A4Z1KI55_9HELO</name>
<organism evidence="1 2">
    <name type="scientific">Botrytis porri</name>
    <dbReference type="NCBI Taxonomy" id="87229"/>
    <lineage>
        <taxon>Eukaryota</taxon>
        <taxon>Fungi</taxon>
        <taxon>Dikarya</taxon>
        <taxon>Ascomycota</taxon>
        <taxon>Pezizomycotina</taxon>
        <taxon>Leotiomycetes</taxon>
        <taxon>Helotiales</taxon>
        <taxon>Sclerotiniaceae</taxon>
        <taxon>Botrytis</taxon>
    </lineage>
</organism>
<reference evidence="1 2" key="1">
    <citation type="submission" date="2017-12" db="EMBL/GenBank/DDBJ databases">
        <title>Comparative genomics of Botrytis spp.</title>
        <authorList>
            <person name="Valero-Jimenez C.A."/>
            <person name="Tapia P."/>
            <person name="Veloso J."/>
            <person name="Silva-Moreno E."/>
            <person name="Staats M."/>
            <person name="Valdes J.H."/>
            <person name="Van Kan J.A.L."/>
        </authorList>
    </citation>
    <scope>NUCLEOTIDE SEQUENCE [LARGE SCALE GENOMIC DNA]</scope>
    <source>
        <strain evidence="1 2">MUCL3349</strain>
    </source>
</reference>
<dbReference type="EMBL" id="PQXO01000420">
    <property type="protein sequence ID" value="TGO85200.1"/>
    <property type="molecule type" value="Genomic_DNA"/>
</dbReference>
<evidence type="ECO:0000313" key="1">
    <source>
        <dbReference type="EMBL" id="TGO85200.1"/>
    </source>
</evidence>
<proteinExistence type="predicted"/>
<accession>A0A4Z1KI55</accession>